<dbReference type="EC" id="2.7.1.148" evidence="7"/>
<dbReference type="InterPro" id="IPR006204">
    <property type="entry name" value="GHMP_kinase_N_dom"/>
</dbReference>
<keyword evidence="4 7" id="KW-0418">Kinase</keyword>
<keyword evidence="6 7" id="KW-0414">Isoprene biosynthesis</keyword>
<evidence type="ECO:0000256" key="2">
    <source>
        <dbReference type="ARBA" id="ARBA00022679"/>
    </source>
</evidence>
<sequence>MNVPSPAKLSAFSPAKINLFLHITGRRADGYHLLQSIFCPITLGDQLSVSVQTNSSRELVIQRSGDLVHIPEQIDLTVRACKAFYAHANIGMGYAVTIHVDKQVPEQAGLGGGSSNAATVLRLLQQHHQNPIEPEQLAAIGLTLGADVPFFLQDSSAFVEGIGEAITPIQGISGHLIVYKPPLSCPTPKIFSDPQLTRNSSDVKIAVFDSARRMNSELMACLQANTQNALQAVVSRNYPEWEQQFGVFSNCVAKLNPQLIRMSGSGSAMFALFASPSQLSTAVAAVADAPELQRGQLFECKIKPS</sequence>
<dbReference type="PIRSF" id="PIRSF010376">
    <property type="entry name" value="IspE"/>
    <property type="match status" value="1"/>
</dbReference>
<keyword evidence="10" id="KW-1185">Reference proteome</keyword>
<name>A0ABX6N9K9_9BURK</name>
<protein>
    <recommendedName>
        <fullName evidence="1 7">4-diphosphocytidyl-2-C-methyl-D-erythritol kinase</fullName>
        <shortName evidence="7">CMK</shortName>
        <ecNumber evidence="7">2.7.1.148</ecNumber>
    </recommendedName>
    <alternativeName>
        <fullName evidence="7">4-(cytidine-5'-diphospho)-2-C-methyl-D-erythritol kinase</fullName>
    </alternativeName>
</protein>
<dbReference type="InterPro" id="IPR014721">
    <property type="entry name" value="Ribsml_uS5_D2-typ_fold_subgr"/>
</dbReference>
<proteinExistence type="inferred from homology"/>
<dbReference type="InterPro" id="IPR036554">
    <property type="entry name" value="GHMP_kinase_C_sf"/>
</dbReference>
<dbReference type="Gene3D" id="3.30.230.10">
    <property type="match status" value="1"/>
</dbReference>
<comment type="similarity">
    <text evidence="7">Belongs to the GHMP kinase family. IspE subfamily.</text>
</comment>
<evidence type="ECO:0000313" key="9">
    <source>
        <dbReference type="EMBL" id="QJR30681.1"/>
    </source>
</evidence>
<evidence type="ECO:0000256" key="1">
    <source>
        <dbReference type="ARBA" id="ARBA00017473"/>
    </source>
</evidence>
<dbReference type="PANTHER" id="PTHR43527">
    <property type="entry name" value="4-DIPHOSPHOCYTIDYL-2-C-METHYL-D-ERYTHRITOL KINASE, CHLOROPLASTIC"/>
    <property type="match status" value="1"/>
</dbReference>
<feature type="domain" description="GHMP kinase N-terminal" evidence="8">
    <location>
        <begin position="76"/>
        <end position="152"/>
    </location>
</feature>
<dbReference type="SUPFAM" id="SSF54211">
    <property type="entry name" value="Ribosomal protein S5 domain 2-like"/>
    <property type="match status" value="1"/>
</dbReference>
<evidence type="ECO:0000256" key="5">
    <source>
        <dbReference type="ARBA" id="ARBA00022840"/>
    </source>
</evidence>
<evidence type="ECO:0000256" key="7">
    <source>
        <dbReference type="HAMAP-Rule" id="MF_00061"/>
    </source>
</evidence>
<dbReference type="HAMAP" id="MF_00061">
    <property type="entry name" value="IspE"/>
    <property type="match status" value="1"/>
</dbReference>
<evidence type="ECO:0000256" key="4">
    <source>
        <dbReference type="ARBA" id="ARBA00022777"/>
    </source>
</evidence>
<reference evidence="9 10" key="1">
    <citation type="submission" date="2020-05" db="EMBL/GenBank/DDBJ databases">
        <title>Compete genome of Limnobacter sp. SAORIC-580.</title>
        <authorList>
            <person name="Song J."/>
            <person name="Cho J.-C."/>
        </authorList>
    </citation>
    <scope>NUCLEOTIDE SEQUENCE [LARGE SCALE GENOMIC DNA]</scope>
    <source>
        <strain evidence="9 10">SAORIC-580</strain>
    </source>
</reference>
<dbReference type="Gene3D" id="3.30.70.890">
    <property type="entry name" value="GHMP kinase, C-terminal domain"/>
    <property type="match status" value="1"/>
</dbReference>
<dbReference type="InterPro" id="IPR020568">
    <property type="entry name" value="Ribosomal_Su5_D2-typ_SF"/>
</dbReference>
<feature type="binding site" evidence="7">
    <location>
        <begin position="105"/>
        <end position="115"/>
    </location>
    <ligand>
        <name>ATP</name>
        <dbReference type="ChEBI" id="CHEBI:30616"/>
    </ligand>
</feature>
<keyword evidence="2 7" id="KW-0808">Transferase</keyword>
<dbReference type="Pfam" id="PF00288">
    <property type="entry name" value="GHMP_kinases_N"/>
    <property type="match status" value="1"/>
</dbReference>
<dbReference type="GO" id="GO:0050515">
    <property type="term" value="F:4-(cytidine 5'-diphospho)-2-C-methyl-D-erythritol kinase activity"/>
    <property type="evidence" value="ECO:0007669"/>
    <property type="project" value="UniProtKB-EC"/>
</dbReference>
<organism evidence="9 10">
    <name type="scientific">Limnobacter profundi</name>
    <dbReference type="NCBI Taxonomy" id="2732163"/>
    <lineage>
        <taxon>Bacteria</taxon>
        <taxon>Pseudomonadati</taxon>
        <taxon>Pseudomonadota</taxon>
        <taxon>Betaproteobacteria</taxon>
        <taxon>Burkholderiales</taxon>
        <taxon>Burkholderiaceae</taxon>
        <taxon>Limnobacter</taxon>
    </lineage>
</organism>
<dbReference type="Proteomes" id="UP000501130">
    <property type="component" value="Chromosome"/>
</dbReference>
<comment type="catalytic activity">
    <reaction evidence="7">
        <text>4-CDP-2-C-methyl-D-erythritol + ATP = 4-CDP-2-C-methyl-D-erythritol 2-phosphate + ADP + H(+)</text>
        <dbReference type="Rhea" id="RHEA:18437"/>
        <dbReference type="ChEBI" id="CHEBI:15378"/>
        <dbReference type="ChEBI" id="CHEBI:30616"/>
        <dbReference type="ChEBI" id="CHEBI:57823"/>
        <dbReference type="ChEBI" id="CHEBI:57919"/>
        <dbReference type="ChEBI" id="CHEBI:456216"/>
        <dbReference type="EC" id="2.7.1.148"/>
    </reaction>
</comment>
<keyword evidence="3 7" id="KW-0547">Nucleotide-binding</keyword>
<dbReference type="InterPro" id="IPR004424">
    <property type="entry name" value="IspE"/>
</dbReference>
<comment type="function">
    <text evidence="7">Catalyzes the phosphorylation of the position 2 hydroxy group of 4-diphosphocytidyl-2C-methyl-D-erythritol.</text>
</comment>
<dbReference type="NCBIfam" id="TIGR00154">
    <property type="entry name" value="ispE"/>
    <property type="match status" value="1"/>
</dbReference>
<dbReference type="SUPFAM" id="SSF55060">
    <property type="entry name" value="GHMP Kinase, C-terminal domain"/>
    <property type="match status" value="1"/>
</dbReference>
<evidence type="ECO:0000256" key="6">
    <source>
        <dbReference type="ARBA" id="ARBA00023229"/>
    </source>
</evidence>
<comment type="pathway">
    <text evidence="7">Isoprenoid biosynthesis; isopentenyl diphosphate biosynthesis via DXP pathway; isopentenyl diphosphate from 1-deoxy-D-xylulose 5-phosphate: step 3/6.</text>
</comment>
<dbReference type="RefSeq" id="WP_171100790.1">
    <property type="nucleotide sequence ID" value="NZ_CP053084.1"/>
</dbReference>
<gene>
    <name evidence="7 9" type="primary">ispE</name>
    <name evidence="9" type="ORF">HKT17_13730</name>
</gene>
<feature type="active site" evidence="7">
    <location>
        <position position="16"/>
    </location>
</feature>
<dbReference type="EMBL" id="CP053084">
    <property type="protein sequence ID" value="QJR30681.1"/>
    <property type="molecule type" value="Genomic_DNA"/>
</dbReference>
<keyword evidence="5 7" id="KW-0067">ATP-binding</keyword>
<dbReference type="PANTHER" id="PTHR43527:SF2">
    <property type="entry name" value="4-DIPHOSPHOCYTIDYL-2-C-METHYL-D-ERYTHRITOL KINASE, CHLOROPLASTIC"/>
    <property type="match status" value="1"/>
</dbReference>
<evidence type="ECO:0000313" key="10">
    <source>
        <dbReference type="Proteomes" id="UP000501130"/>
    </source>
</evidence>
<evidence type="ECO:0000259" key="8">
    <source>
        <dbReference type="Pfam" id="PF00288"/>
    </source>
</evidence>
<accession>A0ABX6N9K9</accession>
<feature type="active site" evidence="7">
    <location>
        <position position="147"/>
    </location>
</feature>
<evidence type="ECO:0000256" key="3">
    <source>
        <dbReference type="ARBA" id="ARBA00022741"/>
    </source>
</evidence>